<evidence type="ECO:0000256" key="1">
    <source>
        <dbReference type="SAM" id="MobiDB-lite"/>
    </source>
</evidence>
<evidence type="ECO:0000313" key="3">
    <source>
        <dbReference type="Proteomes" id="UP000246740"/>
    </source>
</evidence>
<feature type="compositionally biased region" description="Low complexity" evidence="1">
    <location>
        <begin position="387"/>
        <end position="422"/>
    </location>
</feature>
<name>A0A317XSR6_9BASI</name>
<dbReference type="OrthoDB" id="2409325at2759"/>
<feature type="compositionally biased region" description="Gly residues" evidence="1">
    <location>
        <begin position="516"/>
        <end position="543"/>
    </location>
</feature>
<dbReference type="InParanoid" id="A0A317XSR6"/>
<dbReference type="EMBL" id="KZ819190">
    <property type="protein sequence ID" value="PWZ01404.1"/>
    <property type="molecule type" value="Genomic_DNA"/>
</dbReference>
<feature type="region of interest" description="Disordered" evidence="1">
    <location>
        <begin position="372"/>
        <end position="558"/>
    </location>
</feature>
<protein>
    <submittedName>
        <fullName evidence="2">Uncharacterized protein</fullName>
    </submittedName>
</protein>
<proteinExistence type="predicted"/>
<feature type="compositionally biased region" description="Low complexity" evidence="1">
    <location>
        <begin position="504"/>
        <end position="515"/>
    </location>
</feature>
<feature type="compositionally biased region" description="Low complexity" evidence="1">
    <location>
        <begin position="430"/>
        <end position="447"/>
    </location>
</feature>
<gene>
    <name evidence="2" type="ORF">BCV70DRAFT_73361</name>
</gene>
<evidence type="ECO:0000313" key="2">
    <source>
        <dbReference type="EMBL" id="PWZ01404.1"/>
    </source>
</evidence>
<sequence>MANRGASEASDKPARRVVPGAPPPSATKAKKKKGGNAPVKADDATSAALIEKSPGNPGQVAPELKVTAQDLAEQAEKQTAIAVTKALEAKEADANTAIEAKTSHAQDLAVSKPNQSTHTNMGPALKIVRGLIEKKSTQKNASSAQARTAALEEVSQALSQADTPVENAHKGADSDAKSRLVLLLQFLHLFNLFFPNPAMPPSFAPNQSMPAALQMSTGQQVAALGKLFDQLANGPLEGGSGDAIELLERLESGSSDEVLPDVSFQTIRSMILKMTAPPAEQTEEPLIPETGLDGPPKDFVPVSDIAAKAGSAAPAPAPVSFIQASEITDISAAEQPAAAGGKVASAATVTTPAVTSAAAVAAEPKLNWADVDDEDDAFLDETPVFEPISSSVTTAAATPAPATPAPETSSPAVPIEADSGPAKPAPAATPAPGASTSGASHARASAGANGGNKERRGKGANGNSGSGKGGNRRGASAQEPVKPQPKVDEDGFILAESKRSKYLQQKQQQQQQQRGSGRGGSRSGGGRGSAGGRAGNGGSGGQQRAGSRTNAAAESSGK</sequence>
<dbReference type="Proteomes" id="UP000246740">
    <property type="component" value="Unassembled WGS sequence"/>
</dbReference>
<dbReference type="AlphaFoldDB" id="A0A317XSR6"/>
<keyword evidence="3" id="KW-1185">Reference proteome</keyword>
<reference evidence="2 3" key="1">
    <citation type="journal article" date="2018" name="Mol. Biol. Evol.">
        <title>Broad Genomic Sampling Reveals a Smut Pathogenic Ancestry of the Fungal Clade Ustilaginomycotina.</title>
        <authorList>
            <person name="Kijpornyongpan T."/>
            <person name="Mondo S.J."/>
            <person name="Barry K."/>
            <person name="Sandor L."/>
            <person name="Lee J."/>
            <person name="Lipzen A."/>
            <person name="Pangilinan J."/>
            <person name="LaButti K."/>
            <person name="Hainaut M."/>
            <person name="Henrissat B."/>
            <person name="Grigoriev I.V."/>
            <person name="Spatafora J.W."/>
            <person name="Aime M.C."/>
        </authorList>
    </citation>
    <scope>NUCLEOTIDE SEQUENCE [LARGE SCALE GENOMIC DNA]</scope>
    <source>
        <strain evidence="2 3">MCA 3645</strain>
    </source>
</reference>
<feature type="compositionally biased region" description="Polar residues" evidence="1">
    <location>
        <begin position="549"/>
        <end position="558"/>
    </location>
</feature>
<feature type="compositionally biased region" description="Gly residues" evidence="1">
    <location>
        <begin position="459"/>
        <end position="469"/>
    </location>
</feature>
<dbReference type="STRING" id="1882483.A0A317XSR6"/>
<accession>A0A317XSR6</accession>
<feature type="region of interest" description="Disordered" evidence="1">
    <location>
        <begin position="1"/>
        <end position="61"/>
    </location>
</feature>
<organism evidence="2 3">
    <name type="scientific">Testicularia cyperi</name>
    <dbReference type="NCBI Taxonomy" id="1882483"/>
    <lineage>
        <taxon>Eukaryota</taxon>
        <taxon>Fungi</taxon>
        <taxon>Dikarya</taxon>
        <taxon>Basidiomycota</taxon>
        <taxon>Ustilaginomycotina</taxon>
        <taxon>Ustilaginomycetes</taxon>
        <taxon>Ustilaginales</taxon>
        <taxon>Anthracoideaceae</taxon>
        <taxon>Testicularia</taxon>
    </lineage>
</organism>